<keyword evidence="3" id="KW-0808">Transferase</keyword>
<reference evidence="4" key="1">
    <citation type="submission" date="2007-07" db="EMBL/GenBank/DDBJ databases">
        <title>Complete genome sequence of Campylobacter hominis ATCC BAA-381, a commensal isolated from the human gastrointestinal tract.</title>
        <authorList>
            <person name="Fouts D.E."/>
            <person name="Mongodin E.F."/>
            <person name="Puiu D."/>
            <person name="Sebastian Y."/>
            <person name="Miller W.G."/>
            <person name="Mandrell R.E."/>
            <person name="Nelson K.E."/>
        </authorList>
    </citation>
    <scope>NUCLEOTIDE SEQUENCE [LARGE SCALE GENOMIC DNA]</scope>
    <source>
        <strain evidence="4">ATCC BAA-381 / LMG 19568 / NCTC 13146 / CH001A</strain>
    </source>
</reference>
<dbReference type="OrthoDB" id="9815923at2"/>
<comment type="similarity">
    <text evidence="1">Belongs to the glycosyltransferase 2 family. WaaE/KdtX subfamily.</text>
</comment>
<proteinExistence type="inferred from homology"/>
<dbReference type="PANTHER" id="PTHR43630">
    <property type="entry name" value="POLY-BETA-1,6-N-ACETYL-D-GLUCOSAMINE SYNTHASE"/>
    <property type="match status" value="1"/>
</dbReference>
<evidence type="ECO:0000259" key="2">
    <source>
        <dbReference type="Pfam" id="PF00535"/>
    </source>
</evidence>
<dbReference type="STRING" id="360107.CHAB381_0664"/>
<dbReference type="EMBL" id="CP000776">
    <property type="protein sequence ID" value="ABS51600.1"/>
    <property type="molecule type" value="Genomic_DNA"/>
</dbReference>
<dbReference type="SUPFAM" id="SSF53448">
    <property type="entry name" value="Nucleotide-diphospho-sugar transferases"/>
    <property type="match status" value="1"/>
</dbReference>
<dbReference type="RefSeq" id="WP_012108532.1">
    <property type="nucleotide sequence ID" value="NC_009714.1"/>
</dbReference>
<feature type="domain" description="Glycosyltransferase 2-like" evidence="2">
    <location>
        <begin position="5"/>
        <end position="120"/>
    </location>
</feature>
<dbReference type="GO" id="GO:0016740">
    <property type="term" value="F:transferase activity"/>
    <property type="evidence" value="ECO:0007669"/>
    <property type="project" value="UniProtKB-KW"/>
</dbReference>
<accession>A7I154</accession>
<sequence>MIKASVYAIVMNEEKHIERMLKSVADFDEIIIVDSGSTDKTLEIAKKYTDKIYFHKWQGEGFQKNYAFNLCKNEWVLNLDADEEIEPALKIEIGNFINQSEFNGLDIKFQEYNMGFIVSPFVKKNTHIRFFKKSSGKYENMGVHAQISINGKVKKSKYSIHHFSDKFIYELVVKNNNYSTLRAKSDFEKGKKPNFLKLIFIFPFMFFKSYFLRRSVFNGKRGFITSVINAFYAFLKEAKLYEISYLKEKNEKK</sequence>
<dbReference type="Gene3D" id="3.90.550.10">
    <property type="entry name" value="Spore Coat Polysaccharide Biosynthesis Protein SpsA, Chain A"/>
    <property type="match status" value="1"/>
</dbReference>
<dbReference type="AlphaFoldDB" id="A7I154"/>
<organism evidence="3 4">
    <name type="scientific">Campylobacter hominis (strain ATCC BAA-381 / DSM 21671 / CCUG 45161 / LMG 19568 / NCTC 13146 / CH001A)</name>
    <dbReference type="NCBI Taxonomy" id="360107"/>
    <lineage>
        <taxon>Bacteria</taxon>
        <taxon>Pseudomonadati</taxon>
        <taxon>Campylobacterota</taxon>
        <taxon>Epsilonproteobacteria</taxon>
        <taxon>Campylobacterales</taxon>
        <taxon>Campylobacteraceae</taxon>
        <taxon>Campylobacter</taxon>
    </lineage>
</organism>
<evidence type="ECO:0000256" key="1">
    <source>
        <dbReference type="ARBA" id="ARBA00038494"/>
    </source>
</evidence>
<dbReference type="Pfam" id="PF00535">
    <property type="entry name" value="Glycos_transf_2"/>
    <property type="match status" value="1"/>
</dbReference>
<gene>
    <name evidence="3" type="ordered locus">CHAB381_0664</name>
</gene>
<dbReference type="KEGG" id="cha:CHAB381_0664"/>
<dbReference type="CDD" id="cd02511">
    <property type="entry name" value="Beta4Glucosyltransferase"/>
    <property type="match status" value="1"/>
</dbReference>
<protein>
    <submittedName>
        <fullName evidence="3">Putative glycosyltransferase</fullName>
        <ecNumber evidence="3">2.-.-.-</ecNumber>
    </submittedName>
</protein>
<name>A7I154_CAMHC</name>
<dbReference type="eggNOG" id="COG0463">
    <property type="taxonomic scope" value="Bacteria"/>
</dbReference>
<dbReference type="HOGENOM" id="CLU_065962_1_0_7"/>
<dbReference type="PANTHER" id="PTHR43630:SF2">
    <property type="entry name" value="GLYCOSYLTRANSFERASE"/>
    <property type="match status" value="1"/>
</dbReference>
<dbReference type="InterPro" id="IPR029044">
    <property type="entry name" value="Nucleotide-diphossugar_trans"/>
</dbReference>
<keyword evidence="4" id="KW-1185">Reference proteome</keyword>
<evidence type="ECO:0000313" key="4">
    <source>
        <dbReference type="Proteomes" id="UP000002407"/>
    </source>
</evidence>
<dbReference type="InterPro" id="IPR001173">
    <property type="entry name" value="Glyco_trans_2-like"/>
</dbReference>
<evidence type="ECO:0000313" key="3">
    <source>
        <dbReference type="EMBL" id="ABS51600.1"/>
    </source>
</evidence>
<dbReference type="Proteomes" id="UP000002407">
    <property type="component" value="Chromosome"/>
</dbReference>
<dbReference type="EC" id="2.-.-.-" evidence="3"/>
<dbReference type="CAZy" id="GT2">
    <property type="family name" value="Glycosyltransferase Family 2"/>
</dbReference>